<evidence type="ECO:0000256" key="7">
    <source>
        <dbReference type="ARBA" id="ARBA00023237"/>
    </source>
</evidence>
<dbReference type="InterPro" id="IPR008969">
    <property type="entry name" value="CarboxyPept-like_regulatory"/>
</dbReference>
<evidence type="ECO:0000256" key="4">
    <source>
        <dbReference type="ARBA" id="ARBA00022692"/>
    </source>
</evidence>
<dbReference type="Pfam" id="PF13715">
    <property type="entry name" value="CarbopepD_reg_2"/>
    <property type="match status" value="1"/>
</dbReference>
<dbReference type="GO" id="GO:0044718">
    <property type="term" value="P:siderophore transmembrane transport"/>
    <property type="evidence" value="ECO:0007669"/>
    <property type="project" value="TreeGrafter"/>
</dbReference>
<feature type="domain" description="TonB-dependent receptor plug" evidence="10">
    <location>
        <begin position="120"/>
        <end position="219"/>
    </location>
</feature>
<dbReference type="PANTHER" id="PTHR30069">
    <property type="entry name" value="TONB-DEPENDENT OUTER MEMBRANE RECEPTOR"/>
    <property type="match status" value="1"/>
</dbReference>
<proteinExistence type="inferred from homology"/>
<keyword evidence="12" id="KW-1185">Reference proteome</keyword>
<dbReference type="GO" id="GO:0009279">
    <property type="term" value="C:cell outer membrane"/>
    <property type="evidence" value="ECO:0007669"/>
    <property type="project" value="UniProtKB-SubCell"/>
</dbReference>
<evidence type="ECO:0000256" key="2">
    <source>
        <dbReference type="ARBA" id="ARBA00022448"/>
    </source>
</evidence>
<keyword evidence="4 8" id="KW-0812">Transmembrane</keyword>
<organism evidence="11 12">
    <name type="scientific">Flavobacterium geliluteum</name>
    <dbReference type="NCBI Taxonomy" id="2816120"/>
    <lineage>
        <taxon>Bacteria</taxon>
        <taxon>Pseudomonadati</taxon>
        <taxon>Bacteroidota</taxon>
        <taxon>Flavobacteriia</taxon>
        <taxon>Flavobacteriales</taxon>
        <taxon>Flavobacteriaceae</taxon>
        <taxon>Flavobacterium</taxon>
    </lineage>
</organism>
<accession>A0A940XA46</accession>
<dbReference type="AlphaFoldDB" id="A0A940XA46"/>
<dbReference type="InterPro" id="IPR039426">
    <property type="entry name" value="TonB-dep_rcpt-like"/>
</dbReference>
<evidence type="ECO:0000256" key="8">
    <source>
        <dbReference type="PROSITE-ProRule" id="PRU01360"/>
    </source>
</evidence>
<dbReference type="Pfam" id="PF07715">
    <property type="entry name" value="Plug"/>
    <property type="match status" value="1"/>
</dbReference>
<dbReference type="GO" id="GO:0015344">
    <property type="term" value="F:siderophore uptake transmembrane transporter activity"/>
    <property type="evidence" value="ECO:0007669"/>
    <property type="project" value="TreeGrafter"/>
</dbReference>
<keyword evidence="2 8" id="KW-0813">Transport</keyword>
<feature type="chain" id="PRO_5037764999" evidence="9">
    <location>
        <begin position="20"/>
        <end position="789"/>
    </location>
</feature>
<protein>
    <submittedName>
        <fullName evidence="11">TonB-dependent receptor</fullName>
    </submittedName>
</protein>
<evidence type="ECO:0000256" key="6">
    <source>
        <dbReference type="ARBA" id="ARBA00023136"/>
    </source>
</evidence>
<dbReference type="Gene3D" id="2.60.40.1120">
    <property type="entry name" value="Carboxypeptidase-like, regulatory domain"/>
    <property type="match status" value="1"/>
</dbReference>
<comment type="caution">
    <text evidence="11">The sequence shown here is derived from an EMBL/GenBank/DDBJ whole genome shotgun (WGS) entry which is preliminary data.</text>
</comment>
<dbReference type="InterPro" id="IPR037066">
    <property type="entry name" value="Plug_dom_sf"/>
</dbReference>
<name>A0A940XA46_9FLAO</name>
<dbReference type="PANTHER" id="PTHR30069:SF29">
    <property type="entry name" value="HEMOGLOBIN AND HEMOGLOBIN-HAPTOGLOBIN-BINDING PROTEIN 1-RELATED"/>
    <property type="match status" value="1"/>
</dbReference>
<dbReference type="SUPFAM" id="SSF49464">
    <property type="entry name" value="Carboxypeptidase regulatory domain-like"/>
    <property type="match status" value="1"/>
</dbReference>
<sequence length="789" mass="89501">MKKILLLLFAFFVANSIKAQEKFTINGTLKDAKTTETLFGANVYIVELKVGTNTNEYGFYSLTIPKGEYTLKISYLGFETLEEKILVTQNVKKDFALTENNQTLEEVKVDSYKKRSEIKNSEMSVNKLSIQTIKKMPAVLGEVDIIKSILQLPGVTNAGEGQSGFNVRGGSADQNLILLDEATIYNSSHLFGFFSVFNSDAIKDLKLYKGGIPARFGGRLSSVLDIYQKEGNKEEYKYTGGIGLISSRLMAEGPISGGKGSFLVAGRGTYGHLFLKLADNKNSAYFYDLNTKLNYKLNDKNTLFLSGYFGRDQFDLSGGFINTYGNSFVNLRWNHLFSDKLFSNLSVIYSNYYYGLNLDFFKFDWQSDIKNFNLKYDFKHYLGNALKLTYGVNAQYYEFNPGTIVPTSSNSGIIARQLDRKFAIENAAYFDVDQKLSDRFSINYGLRFSNFTRLGEQVVNIYTNNQAVVFNNDAKIYEKATPIGTKFYGKNKTITNFNNLEPRLALAFAFDDNQSFKASYNRMSQYLHLISNTSSPTPLDIWTPSDNFFKPQILDQFAIGYFKNFSDDKYSIEIESFYKKMKNRVDYIDGAELIANNDLEQIILNGIGRSYGLEFFLRKNTGKLQGWVSYTISRAEQQTPGRNANETGINDGKWYKSGFDKLHNLSVTSTYKKNERWSYGAIFTLQSGQPSTFPDGKFDYQGISVPNFGLRNENSLPAFHHLDVSATYVPKPNKQKGWQGEWVFSLYNLYNRQNAASINFRQNADTAASEAVQFSIFGVMPGITYNFKF</sequence>
<keyword evidence="3 8" id="KW-1134">Transmembrane beta strand</keyword>
<evidence type="ECO:0000256" key="3">
    <source>
        <dbReference type="ARBA" id="ARBA00022452"/>
    </source>
</evidence>
<dbReference type="SUPFAM" id="SSF56935">
    <property type="entry name" value="Porins"/>
    <property type="match status" value="1"/>
</dbReference>
<evidence type="ECO:0000313" key="12">
    <source>
        <dbReference type="Proteomes" id="UP000675047"/>
    </source>
</evidence>
<keyword evidence="7 8" id="KW-0998">Cell outer membrane</keyword>
<dbReference type="Proteomes" id="UP000675047">
    <property type="component" value="Unassembled WGS sequence"/>
</dbReference>
<keyword evidence="6 8" id="KW-0472">Membrane</keyword>
<comment type="similarity">
    <text evidence="8">Belongs to the TonB-dependent receptor family.</text>
</comment>
<comment type="subcellular location">
    <subcellularLocation>
        <location evidence="1 8">Cell outer membrane</location>
        <topology evidence="1 8">Multi-pass membrane protein</topology>
    </subcellularLocation>
</comment>
<dbReference type="Gene3D" id="2.40.170.20">
    <property type="entry name" value="TonB-dependent receptor, beta-barrel domain"/>
    <property type="match status" value="1"/>
</dbReference>
<reference evidence="11 12" key="1">
    <citation type="submission" date="2021-03" db="EMBL/GenBank/DDBJ databases">
        <title>Flavobacterium Flabelliformis Sp. Nov. And Flavobacterium Geliluteum Sp. Nov., Two Novel Multidrug Resistant Psychrophilic Species Isolated From Antarctica.</title>
        <authorList>
            <person name="Kralova S."/>
            <person name="Busse H.J."/>
            <person name="Bezdicek M."/>
            <person name="Nykrynova M."/>
            <person name="Kroupova E."/>
            <person name="Krsek D."/>
            <person name="Sedlacek I."/>
        </authorList>
    </citation>
    <scope>NUCLEOTIDE SEQUENCE [LARGE SCALE GENOMIC DNA]</scope>
    <source>
        <strain evidence="11 12">P7388</strain>
    </source>
</reference>
<evidence type="ECO:0000313" key="11">
    <source>
        <dbReference type="EMBL" id="MBP4138622.1"/>
    </source>
</evidence>
<dbReference type="RefSeq" id="WP_210666615.1">
    <property type="nucleotide sequence ID" value="NZ_JAGFBV010000016.1"/>
</dbReference>
<dbReference type="InterPro" id="IPR012910">
    <property type="entry name" value="Plug_dom"/>
</dbReference>
<keyword evidence="11" id="KW-0675">Receptor</keyword>
<keyword evidence="5 9" id="KW-0732">Signal</keyword>
<gene>
    <name evidence="11" type="ORF">J3495_11040</name>
</gene>
<dbReference type="PROSITE" id="PS52016">
    <property type="entry name" value="TONB_DEPENDENT_REC_3"/>
    <property type="match status" value="1"/>
</dbReference>
<evidence type="ECO:0000256" key="9">
    <source>
        <dbReference type="SAM" id="SignalP"/>
    </source>
</evidence>
<dbReference type="InterPro" id="IPR036942">
    <property type="entry name" value="Beta-barrel_TonB_sf"/>
</dbReference>
<dbReference type="EMBL" id="JAGFBV010000016">
    <property type="protein sequence ID" value="MBP4138622.1"/>
    <property type="molecule type" value="Genomic_DNA"/>
</dbReference>
<feature type="signal peptide" evidence="9">
    <location>
        <begin position="1"/>
        <end position="19"/>
    </location>
</feature>
<evidence type="ECO:0000256" key="1">
    <source>
        <dbReference type="ARBA" id="ARBA00004571"/>
    </source>
</evidence>
<evidence type="ECO:0000256" key="5">
    <source>
        <dbReference type="ARBA" id="ARBA00022729"/>
    </source>
</evidence>
<evidence type="ECO:0000259" key="10">
    <source>
        <dbReference type="Pfam" id="PF07715"/>
    </source>
</evidence>
<dbReference type="Gene3D" id="2.170.130.10">
    <property type="entry name" value="TonB-dependent receptor, plug domain"/>
    <property type="match status" value="1"/>
</dbReference>